<dbReference type="NCBIfam" id="NF038153">
    <property type="entry name" value="lant_leader_L1a"/>
    <property type="match status" value="1"/>
</dbReference>
<sequence>MKKKKISLEKKLTLNKLTVASLSKPQQKAVAGGLNTDYCNTYDPQWTCESHPRPGYVCM</sequence>
<proteinExistence type="predicted"/>
<dbReference type="EMBL" id="QLMA01000007">
    <property type="protein sequence ID" value="RAJ77416.1"/>
    <property type="molecule type" value="Genomic_DNA"/>
</dbReference>
<dbReference type="InterPro" id="IPR058238">
    <property type="entry name" value="Lant_leader_dom"/>
</dbReference>
<evidence type="ECO:0000313" key="2">
    <source>
        <dbReference type="Proteomes" id="UP000249819"/>
    </source>
</evidence>
<evidence type="ECO:0000313" key="1">
    <source>
        <dbReference type="EMBL" id="RAJ77416.1"/>
    </source>
</evidence>
<name>A0A327VS83_9BACT</name>
<dbReference type="AlphaFoldDB" id="A0A327VS83"/>
<dbReference type="RefSeq" id="WP_111594009.1">
    <property type="nucleotide sequence ID" value="NZ_QLMA01000007.1"/>
</dbReference>
<comment type="caution">
    <text evidence="1">The sequence shown here is derived from an EMBL/GenBank/DDBJ whole genome shotgun (WGS) entry which is preliminary data.</text>
</comment>
<keyword evidence="2" id="KW-1185">Reference proteome</keyword>
<gene>
    <name evidence="1" type="ORF">CLV59_107183</name>
</gene>
<protein>
    <recommendedName>
        <fullName evidence="3">Natural product</fullName>
    </recommendedName>
</protein>
<accession>A0A327VS83</accession>
<organism evidence="1 2">
    <name type="scientific">Chitinophaga dinghuensis</name>
    <dbReference type="NCBI Taxonomy" id="1539050"/>
    <lineage>
        <taxon>Bacteria</taxon>
        <taxon>Pseudomonadati</taxon>
        <taxon>Bacteroidota</taxon>
        <taxon>Chitinophagia</taxon>
        <taxon>Chitinophagales</taxon>
        <taxon>Chitinophagaceae</taxon>
        <taxon>Chitinophaga</taxon>
    </lineage>
</organism>
<evidence type="ECO:0008006" key="3">
    <source>
        <dbReference type="Google" id="ProtNLM"/>
    </source>
</evidence>
<reference evidence="1 2" key="1">
    <citation type="submission" date="2018-06" db="EMBL/GenBank/DDBJ databases">
        <title>Genomic Encyclopedia of Archaeal and Bacterial Type Strains, Phase II (KMG-II): from individual species to whole genera.</title>
        <authorList>
            <person name="Goeker M."/>
        </authorList>
    </citation>
    <scope>NUCLEOTIDE SEQUENCE [LARGE SCALE GENOMIC DNA]</scope>
    <source>
        <strain evidence="1 2">DSM 29821</strain>
    </source>
</reference>
<dbReference type="Proteomes" id="UP000249819">
    <property type="component" value="Unassembled WGS sequence"/>
</dbReference>
<dbReference type="OrthoDB" id="680113at2"/>